<dbReference type="Proteomes" id="UP000481872">
    <property type="component" value="Unassembled WGS sequence"/>
</dbReference>
<dbReference type="AlphaFoldDB" id="A0A6M0H2H7"/>
<sequence>MENLNETLIEEIVRKIINEKLGQTTECSKCDFEKVVDQSGVISIKTETVKPEKFDTGKAGDKVYLKDVVTLEESPRLGCGVMEMDETSFAWTLKYDEVDYIIDGTLEIDINGKKVVGNKGDIIFIPANSSIHFTVPNHARFVYVTYPANWAEQQ</sequence>
<comment type="caution">
    <text evidence="1">The sequence shown here is derived from an EMBL/GenBank/DDBJ whole genome shotgun (WGS) entry which is preliminary data.</text>
</comment>
<dbReference type="RefSeq" id="WP_061996220.1">
    <property type="nucleotide sequence ID" value="NZ_JAAGPU010000012.1"/>
</dbReference>
<dbReference type="PANTHER" id="PTHR36169">
    <property type="entry name" value="ETHANOLAMINE UTILIZATION PROTEIN EUTQ"/>
    <property type="match status" value="1"/>
</dbReference>
<dbReference type="PANTHER" id="PTHR36169:SF1">
    <property type="entry name" value="ACETATE KINASE EUTQ"/>
    <property type="match status" value="1"/>
</dbReference>
<dbReference type="Gene3D" id="2.60.120.10">
    <property type="entry name" value="Jelly Rolls"/>
    <property type="match status" value="1"/>
</dbReference>
<reference evidence="1 2" key="1">
    <citation type="submission" date="2020-02" db="EMBL/GenBank/DDBJ databases">
        <title>Genome assembly of a novel Clostridium senegalense strain.</title>
        <authorList>
            <person name="Gupta T.B."/>
            <person name="Jauregui R."/>
            <person name="Maclean P."/>
            <person name="Nawarathana A."/>
            <person name="Brightwell G."/>
        </authorList>
    </citation>
    <scope>NUCLEOTIDE SEQUENCE [LARGE SCALE GENOMIC DNA]</scope>
    <source>
        <strain evidence="1 2">AGRFS4</strain>
    </source>
</reference>
<dbReference type="SUPFAM" id="SSF51182">
    <property type="entry name" value="RmlC-like cupins"/>
    <property type="match status" value="1"/>
</dbReference>
<gene>
    <name evidence="1" type="ORF">G3M99_08065</name>
</gene>
<protein>
    <submittedName>
        <fullName evidence="1">DUF861 domain-containing protein</fullName>
    </submittedName>
</protein>
<name>A0A6M0H2H7_9CLOT</name>
<dbReference type="InterPro" id="IPR011051">
    <property type="entry name" value="RmlC_Cupin_sf"/>
</dbReference>
<evidence type="ECO:0000313" key="1">
    <source>
        <dbReference type="EMBL" id="NEU04809.1"/>
    </source>
</evidence>
<evidence type="ECO:0000313" key="2">
    <source>
        <dbReference type="Proteomes" id="UP000481872"/>
    </source>
</evidence>
<keyword evidence="2" id="KW-1185">Reference proteome</keyword>
<dbReference type="CDD" id="cd02228">
    <property type="entry name" value="cupin_EutQ"/>
    <property type="match status" value="1"/>
</dbReference>
<dbReference type="InterPro" id="IPR014710">
    <property type="entry name" value="RmlC-like_jellyroll"/>
</dbReference>
<organism evidence="1 2">
    <name type="scientific">Clostridium senegalense</name>
    <dbReference type="NCBI Taxonomy" id="1465809"/>
    <lineage>
        <taxon>Bacteria</taxon>
        <taxon>Bacillati</taxon>
        <taxon>Bacillota</taxon>
        <taxon>Clostridia</taxon>
        <taxon>Eubacteriales</taxon>
        <taxon>Clostridiaceae</taxon>
        <taxon>Clostridium</taxon>
    </lineage>
</organism>
<dbReference type="InterPro" id="IPR010424">
    <property type="entry name" value="EutQ"/>
</dbReference>
<dbReference type="Pfam" id="PF06249">
    <property type="entry name" value="EutQ"/>
    <property type="match status" value="1"/>
</dbReference>
<accession>A0A6M0H2H7</accession>
<proteinExistence type="predicted"/>
<dbReference type="EMBL" id="JAAGPU010000012">
    <property type="protein sequence ID" value="NEU04809.1"/>
    <property type="molecule type" value="Genomic_DNA"/>
</dbReference>